<dbReference type="Gene3D" id="3.40.50.2300">
    <property type="match status" value="2"/>
</dbReference>
<dbReference type="RefSeq" id="WP_075012388.1">
    <property type="nucleotide sequence ID" value="NZ_FOWE01000002.1"/>
</dbReference>
<dbReference type="GO" id="GO:0003700">
    <property type="term" value="F:DNA-binding transcription factor activity"/>
    <property type="evidence" value="ECO:0007669"/>
    <property type="project" value="TreeGrafter"/>
</dbReference>
<protein>
    <submittedName>
        <fullName evidence="6">Transcriptional regulator, LacI family</fullName>
    </submittedName>
</protein>
<evidence type="ECO:0000313" key="7">
    <source>
        <dbReference type="Proteomes" id="UP000183642"/>
    </source>
</evidence>
<evidence type="ECO:0000256" key="4">
    <source>
        <dbReference type="SAM" id="MobiDB-lite"/>
    </source>
</evidence>
<feature type="compositionally biased region" description="Low complexity" evidence="4">
    <location>
        <begin position="354"/>
        <end position="364"/>
    </location>
</feature>
<evidence type="ECO:0000259" key="5">
    <source>
        <dbReference type="PROSITE" id="PS50932"/>
    </source>
</evidence>
<sequence length="364" mass="37201">MPRRPTLRDLAAAAGVSRSTASNAYNRPDQLSAESRERVLATAARIGYPGPSPAGSALRRGRAGALGVLLGDRLGYAFSDPAAAVFLDGLSEAVEDEGYALLVLPGARTGGGPAPEAVRTAVVDAVVAYSLADDDPAIAVVRDRGLPLVTVDQPALPGVAGVRVDDEAGARAVAEHVLGLGHRRPAVVAFELTADGREGPAGAERQRAATFTVTRDRLAGYRAAVEAAGLNWADVPVHECPHNAFLEGVRAIAELLPLGPTAVLAMSDELALGVVRGAADAGLTVPGDLTVTGFDDTTAAARAGLTTVRQPLRDKGVRVGEQLLALLAGETPSPQTLPTELVVRSSGAPPPAPRAGQRVGPGRP</sequence>
<dbReference type="PROSITE" id="PS50932">
    <property type="entry name" value="HTH_LACI_2"/>
    <property type="match status" value="1"/>
</dbReference>
<dbReference type="SUPFAM" id="SSF53822">
    <property type="entry name" value="Periplasmic binding protein-like I"/>
    <property type="match status" value="1"/>
</dbReference>
<dbReference type="InterPro" id="IPR046335">
    <property type="entry name" value="LacI/GalR-like_sensor"/>
</dbReference>
<name>A0A1I5DSC5_9ACTN</name>
<dbReference type="InterPro" id="IPR010982">
    <property type="entry name" value="Lambda_DNA-bd_dom_sf"/>
</dbReference>
<dbReference type="Gene3D" id="1.10.260.40">
    <property type="entry name" value="lambda repressor-like DNA-binding domains"/>
    <property type="match status" value="1"/>
</dbReference>
<dbReference type="Pfam" id="PF13377">
    <property type="entry name" value="Peripla_BP_3"/>
    <property type="match status" value="1"/>
</dbReference>
<dbReference type="InterPro" id="IPR028082">
    <property type="entry name" value="Peripla_BP_I"/>
</dbReference>
<evidence type="ECO:0000256" key="2">
    <source>
        <dbReference type="ARBA" id="ARBA00023125"/>
    </source>
</evidence>
<feature type="region of interest" description="Disordered" evidence="4">
    <location>
        <begin position="329"/>
        <end position="364"/>
    </location>
</feature>
<keyword evidence="7" id="KW-1185">Reference proteome</keyword>
<dbReference type="OrthoDB" id="5171752at2"/>
<dbReference type="Pfam" id="PF00356">
    <property type="entry name" value="LacI"/>
    <property type="match status" value="1"/>
</dbReference>
<dbReference type="PANTHER" id="PTHR30146">
    <property type="entry name" value="LACI-RELATED TRANSCRIPTIONAL REPRESSOR"/>
    <property type="match status" value="1"/>
</dbReference>
<dbReference type="CDD" id="cd01392">
    <property type="entry name" value="HTH_LacI"/>
    <property type="match status" value="1"/>
</dbReference>
<reference evidence="7" key="1">
    <citation type="submission" date="2016-10" db="EMBL/GenBank/DDBJ databases">
        <authorList>
            <person name="Varghese N."/>
            <person name="Submissions S."/>
        </authorList>
    </citation>
    <scope>NUCLEOTIDE SEQUENCE [LARGE SCALE GENOMIC DNA]</scope>
    <source>
        <strain evidence="7">DSM 43161</strain>
    </source>
</reference>
<evidence type="ECO:0000313" key="6">
    <source>
        <dbReference type="EMBL" id="SFO02165.1"/>
    </source>
</evidence>
<keyword evidence="3" id="KW-0804">Transcription</keyword>
<dbReference type="GO" id="GO:0000976">
    <property type="term" value="F:transcription cis-regulatory region binding"/>
    <property type="evidence" value="ECO:0007669"/>
    <property type="project" value="TreeGrafter"/>
</dbReference>
<proteinExistence type="predicted"/>
<feature type="domain" description="HTH lacI-type" evidence="5">
    <location>
        <begin position="5"/>
        <end position="60"/>
    </location>
</feature>
<evidence type="ECO:0000256" key="1">
    <source>
        <dbReference type="ARBA" id="ARBA00023015"/>
    </source>
</evidence>
<organism evidence="6 7">
    <name type="scientific">Geodermatophilus obscurus</name>
    <dbReference type="NCBI Taxonomy" id="1861"/>
    <lineage>
        <taxon>Bacteria</taxon>
        <taxon>Bacillati</taxon>
        <taxon>Actinomycetota</taxon>
        <taxon>Actinomycetes</taxon>
        <taxon>Geodermatophilales</taxon>
        <taxon>Geodermatophilaceae</taxon>
        <taxon>Geodermatophilus</taxon>
    </lineage>
</organism>
<dbReference type="PANTHER" id="PTHR30146:SF138">
    <property type="entry name" value="TRANSCRIPTIONAL REGULATORY PROTEIN"/>
    <property type="match status" value="1"/>
</dbReference>
<feature type="region of interest" description="Disordered" evidence="4">
    <location>
        <begin position="1"/>
        <end position="32"/>
    </location>
</feature>
<dbReference type="CDD" id="cd06279">
    <property type="entry name" value="PBP1_LacI-like"/>
    <property type="match status" value="1"/>
</dbReference>
<dbReference type="SUPFAM" id="SSF47413">
    <property type="entry name" value="lambda repressor-like DNA-binding domains"/>
    <property type="match status" value="1"/>
</dbReference>
<dbReference type="Proteomes" id="UP000183642">
    <property type="component" value="Unassembled WGS sequence"/>
</dbReference>
<keyword evidence="1" id="KW-0805">Transcription regulation</keyword>
<evidence type="ECO:0000256" key="3">
    <source>
        <dbReference type="ARBA" id="ARBA00023163"/>
    </source>
</evidence>
<dbReference type="AlphaFoldDB" id="A0A1I5DSC5"/>
<dbReference type="SMART" id="SM00354">
    <property type="entry name" value="HTH_LACI"/>
    <property type="match status" value="1"/>
</dbReference>
<keyword evidence="2" id="KW-0238">DNA-binding</keyword>
<gene>
    <name evidence="6" type="ORF">SAMN05660359_01008</name>
</gene>
<accession>A0A1I5DSC5</accession>
<dbReference type="InterPro" id="IPR000843">
    <property type="entry name" value="HTH_LacI"/>
</dbReference>
<dbReference type="EMBL" id="FOWE01000002">
    <property type="protein sequence ID" value="SFO02165.1"/>
    <property type="molecule type" value="Genomic_DNA"/>
</dbReference>